<dbReference type="Pfam" id="PF07127">
    <property type="entry name" value="Nodulin_late"/>
    <property type="match status" value="1"/>
</dbReference>
<name>A0A7T8IGI1_LENCU</name>
<organism evidence="3">
    <name type="scientific">Lens culinaris</name>
    <name type="common">Lentil</name>
    <name type="synonym">Cicer lens</name>
    <dbReference type="NCBI Taxonomy" id="3864"/>
    <lineage>
        <taxon>Eukaryota</taxon>
        <taxon>Viridiplantae</taxon>
        <taxon>Streptophyta</taxon>
        <taxon>Embryophyta</taxon>
        <taxon>Tracheophyta</taxon>
        <taxon>Spermatophyta</taxon>
        <taxon>Magnoliopsida</taxon>
        <taxon>eudicotyledons</taxon>
        <taxon>Gunneridae</taxon>
        <taxon>Pentapetalae</taxon>
        <taxon>rosids</taxon>
        <taxon>fabids</taxon>
        <taxon>Fabales</taxon>
        <taxon>Fabaceae</taxon>
        <taxon>Papilionoideae</taxon>
        <taxon>50 kb inversion clade</taxon>
        <taxon>NPAAA clade</taxon>
        <taxon>Hologalegina</taxon>
        <taxon>IRL clade</taxon>
        <taxon>Fabeae</taxon>
        <taxon>Lens</taxon>
    </lineage>
</organism>
<dbReference type="GO" id="GO:0046872">
    <property type="term" value="F:metal ion binding"/>
    <property type="evidence" value="ECO:0007669"/>
    <property type="project" value="InterPro"/>
</dbReference>
<dbReference type="InterPro" id="IPR009810">
    <property type="entry name" value="Nodulin_late_dom"/>
</dbReference>
<accession>A0A7T8IGI1</accession>
<protein>
    <submittedName>
        <fullName evidence="3">Nodule-specific cysteine-rich peptide L03</fullName>
    </submittedName>
</protein>
<dbReference type="AlphaFoldDB" id="A0A7T8IGI1"/>
<sequence>MAKIFKFIYPIILFFFLLLISNKASGKFISPLKFFSIPVTTVILVCKTDLDCPQTRIVNLNTNTYTNRRFIKKKTYTNRCINHLCKFVKDV</sequence>
<dbReference type="EMBL" id="MT371153">
    <property type="protein sequence ID" value="QQO74671.1"/>
    <property type="molecule type" value="mRNA"/>
</dbReference>
<evidence type="ECO:0000259" key="2">
    <source>
        <dbReference type="Pfam" id="PF07127"/>
    </source>
</evidence>
<feature type="domain" description="Late nodulin" evidence="2">
    <location>
        <begin position="1"/>
        <end position="55"/>
    </location>
</feature>
<reference evidence="3" key="1">
    <citation type="journal article" date="2020" name="Mol. Cell">
        <title>Proteome analysis reveals a significant host-specific response in Rhizobium leguminosarum bv viciae endosymbiotic cells.</title>
        <authorList>
            <person name="Duran D."/>
            <person name="Albareda M."/>
            <person name="Marina A."/>
            <person name="Garcia C."/>
            <person name="Ruiz-Argueso T."/>
            <person name="Palacios J."/>
        </authorList>
    </citation>
    <scope>NUCLEOTIDE SEQUENCE</scope>
    <source>
        <tissue evidence="3">Root nodules</tissue>
    </source>
</reference>
<evidence type="ECO:0000313" key="3">
    <source>
        <dbReference type="EMBL" id="QQO74671.1"/>
    </source>
</evidence>
<feature type="signal peptide" evidence="1">
    <location>
        <begin position="1"/>
        <end position="26"/>
    </location>
</feature>
<keyword evidence="1" id="KW-0732">Signal</keyword>
<feature type="chain" id="PRO_5031001664" evidence="1">
    <location>
        <begin position="27"/>
        <end position="91"/>
    </location>
</feature>
<proteinExistence type="evidence at transcript level"/>
<evidence type="ECO:0000256" key="1">
    <source>
        <dbReference type="SAM" id="SignalP"/>
    </source>
</evidence>